<protein>
    <submittedName>
        <fullName evidence="3">Gastric triacylglycerol lipase</fullName>
    </submittedName>
</protein>
<dbReference type="SUPFAM" id="SSF53474">
    <property type="entry name" value="alpha/beta-Hydrolases"/>
    <property type="match status" value="1"/>
</dbReference>
<feature type="signal peptide" evidence="1">
    <location>
        <begin position="1"/>
        <end position="22"/>
    </location>
</feature>
<evidence type="ECO:0000313" key="4">
    <source>
        <dbReference type="Proteomes" id="UP000326759"/>
    </source>
</evidence>
<organism evidence="3 4">
    <name type="scientific">Armadillidium nasatum</name>
    <dbReference type="NCBI Taxonomy" id="96803"/>
    <lineage>
        <taxon>Eukaryota</taxon>
        <taxon>Metazoa</taxon>
        <taxon>Ecdysozoa</taxon>
        <taxon>Arthropoda</taxon>
        <taxon>Crustacea</taxon>
        <taxon>Multicrustacea</taxon>
        <taxon>Malacostraca</taxon>
        <taxon>Eumalacostraca</taxon>
        <taxon>Peracarida</taxon>
        <taxon>Isopoda</taxon>
        <taxon>Oniscidea</taxon>
        <taxon>Crinocheta</taxon>
        <taxon>Armadillidiidae</taxon>
        <taxon>Armadillidium</taxon>
    </lineage>
</organism>
<evidence type="ECO:0000256" key="1">
    <source>
        <dbReference type="SAM" id="SignalP"/>
    </source>
</evidence>
<sequence length="156" mass="17950">MSNNIRRGLLLILLSIVEHASSQESVPDAIRKHGYPCEEHFVTTADGYILSLHRIPYGKDNSNYIFHHETHLNPSRQPVIMQHGLLSSSWSWTLELPHKVPAFIMADAGFDVWLTNVRGNIYSRNHTHLSPNSKDFWQFSWDEMALMMSQASSIMF</sequence>
<dbReference type="OrthoDB" id="6331586at2759"/>
<keyword evidence="4" id="KW-1185">Reference proteome</keyword>
<feature type="domain" description="Partial AB-hydrolase lipase" evidence="2">
    <location>
        <begin position="27"/>
        <end position="94"/>
    </location>
</feature>
<accession>A0A5N5SSW1</accession>
<dbReference type="Gene3D" id="3.40.50.1820">
    <property type="entry name" value="alpha/beta hydrolase"/>
    <property type="match status" value="1"/>
</dbReference>
<dbReference type="Pfam" id="PF04083">
    <property type="entry name" value="Abhydro_lipase"/>
    <property type="match status" value="1"/>
</dbReference>
<gene>
    <name evidence="3" type="primary">Lipf</name>
    <name evidence="3" type="ORF">Anas_09077</name>
</gene>
<name>A0A5N5SSW1_9CRUS</name>
<keyword evidence="1" id="KW-0732">Signal</keyword>
<dbReference type="InterPro" id="IPR029058">
    <property type="entry name" value="AB_hydrolase_fold"/>
</dbReference>
<dbReference type="AlphaFoldDB" id="A0A5N5SSW1"/>
<proteinExistence type="predicted"/>
<evidence type="ECO:0000259" key="2">
    <source>
        <dbReference type="Pfam" id="PF04083"/>
    </source>
</evidence>
<feature type="chain" id="PRO_5024344531" evidence="1">
    <location>
        <begin position="23"/>
        <end position="156"/>
    </location>
</feature>
<comment type="caution">
    <text evidence="3">The sequence shown here is derived from an EMBL/GenBank/DDBJ whole genome shotgun (WGS) entry which is preliminary data.</text>
</comment>
<dbReference type="InterPro" id="IPR006693">
    <property type="entry name" value="AB_hydrolase_lipase"/>
</dbReference>
<dbReference type="Proteomes" id="UP000326759">
    <property type="component" value="Unassembled WGS sequence"/>
</dbReference>
<dbReference type="GO" id="GO:0006629">
    <property type="term" value="P:lipid metabolic process"/>
    <property type="evidence" value="ECO:0007669"/>
    <property type="project" value="InterPro"/>
</dbReference>
<reference evidence="3 4" key="1">
    <citation type="journal article" date="2019" name="PLoS Biol.">
        <title>Sex chromosomes control vertical transmission of feminizing Wolbachia symbionts in an isopod.</title>
        <authorList>
            <person name="Becking T."/>
            <person name="Chebbi M.A."/>
            <person name="Giraud I."/>
            <person name="Moumen B."/>
            <person name="Laverre T."/>
            <person name="Caubet Y."/>
            <person name="Peccoud J."/>
            <person name="Gilbert C."/>
            <person name="Cordaux R."/>
        </authorList>
    </citation>
    <scope>NUCLEOTIDE SEQUENCE [LARGE SCALE GENOMIC DNA]</scope>
    <source>
        <strain evidence="3">ANa2</strain>
        <tissue evidence="3">Whole body excluding digestive tract and cuticle</tissue>
    </source>
</reference>
<dbReference type="EMBL" id="SEYY01022159">
    <property type="protein sequence ID" value="KAB7495740.1"/>
    <property type="molecule type" value="Genomic_DNA"/>
</dbReference>
<evidence type="ECO:0000313" key="3">
    <source>
        <dbReference type="EMBL" id="KAB7495740.1"/>
    </source>
</evidence>
<dbReference type="PANTHER" id="PTHR11005">
    <property type="entry name" value="LYSOSOMAL ACID LIPASE-RELATED"/>
    <property type="match status" value="1"/>
</dbReference>